<reference evidence="2" key="1">
    <citation type="submission" date="2022-10" db="EMBL/GenBank/DDBJ databases">
        <authorList>
            <person name="Chen Y."/>
            <person name="Dougan E. K."/>
            <person name="Chan C."/>
            <person name="Rhodes N."/>
            <person name="Thang M."/>
        </authorList>
    </citation>
    <scope>NUCLEOTIDE SEQUENCE</scope>
</reference>
<evidence type="ECO:0000313" key="3">
    <source>
        <dbReference type="EMBL" id="CAL4770317.1"/>
    </source>
</evidence>
<feature type="region of interest" description="Disordered" evidence="1">
    <location>
        <begin position="692"/>
        <end position="711"/>
    </location>
</feature>
<evidence type="ECO:0000313" key="4">
    <source>
        <dbReference type="Proteomes" id="UP001152797"/>
    </source>
</evidence>
<dbReference type="OrthoDB" id="433686at2759"/>
<comment type="caution">
    <text evidence="2">The sequence shown here is derived from an EMBL/GenBank/DDBJ whole genome shotgun (WGS) entry which is preliminary data.</text>
</comment>
<sequence length="711" mass="78868">MPTALVRSTNLAKCQTANAVSPICGEELRKGAAPARKAETLDTCCGSGVPRWDGCCSRGGLVDLHEAMDTTSAEIGADLEGQLNSGDPWDPAQPIAVALPALMAPEVNKDFREEVVPHRAIIIQKEVFWLDAGEAPDEASEAPVKLLMQETKVSASGSADSLLQELVDGVRRRRALLTQDGSGSGLDMKAGFNQHLDTNAIVKLKQDEIELTRKIFARVDPTGNAISDLSGPAAKHNIDPYWSPFHQVQDLKQQVTAEFDEYQRIVSAAEAKRVLRAALGFFGLLVLWENPVWQLNSAELVVPNRSDTIEFAPSEPVPAPETAPKVVEAPKDEMEMGEMERTRDAARPALPAEISWIFKDRAPDPPGFQIFRREVEELQRTREGSGKWLIFAGFHGLGNWMLGLSSSLLLASLMNRSFAHLGGPDVCGWMQGPLCSWRELPEKVKAKASKKLMKEEVEEVDILTIFWKGCSYKKLCKELRAKRILVVQSGAWFGEILSQNPLYSQRMTAAFERPAGEEVILDIYGPLARWLYSPSATVQEEIEHYIKDNLSGAPMSVCFQGRWGSSQELEQGQRCIDDMLAAPWWPQDALPVIHVSSMRDSFRQKVRKAFAQRVNVTWPTWDKSVGGQKDDRTAYKDMLLTGRCNVLVAPTGGSTYSYAATAMYHSISLRGDFRPPDHCGKLPTLPYRKLFPEPRAQRESPAPRFRTVIAS</sequence>
<organism evidence="2">
    <name type="scientific">Cladocopium goreaui</name>
    <dbReference type="NCBI Taxonomy" id="2562237"/>
    <lineage>
        <taxon>Eukaryota</taxon>
        <taxon>Sar</taxon>
        <taxon>Alveolata</taxon>
        <taxon>Dinophyceae</taxon>
        <taxon>Suessiales</taxon>
        <taxon>Symbiodiniaceae</taxon>
        <taxon>Cladocopium</taxon>
    </lineage>
</organism>
<dbReference type="EMBL" id="CAMXCT030000767">
    <property type="protein sequence ID" value="CAL4770317.1"/>
    <property type="molecule type" value="Genomic_DNA"/>
</dbReference>
<gene>
    <name evidence="2" type="ORF">C1SCF055_LOCUS10657</name>
</gene>
<protein>
    <submittedName>
        <fullName evidence="3">60 kDa chaperonin 1</fullName>
    </submittedName>
</protein>
<keyword evidence="4" id="KW-1185">Reference proteome</keyword>
<evidence type="ECO:0000256" key="1">
    <source>
        <dbReference type="SAM" id="MobiDB-lite"/>
    </source>
</evidence>
<evidence type="ECO:0000313" key="2">
    <source>
        <dbReference type="EMBL" id="CAI3983005.1"/>
    </source>
</evidence>
<dbReference type="EMBL" id="CAMXCT010000767">
    <property type="protein sequence ID" value="CAI3983005.1"/>
    <property type="molecule type" value="Genomic_DNA"/>
</dbReference>
<dbReference type="EMBL" id="CAMXCT020000767">
    <property type="protein sequence ID" value="CAL1136380.1"/>
    <property type="molecule type" value="Genomic_DNA"/>
</dbReference>
<dbReference type="AlphaFoldDB" id="A0A9P1C2A7"/>
<reference evidence="3 4" key="2">
    <citation type="submission" date="2024-05" db="EMBL/GenBank/DDBJ databases">
        <authorList>
            <person name="Chen Y."/>
            <person name="Shah S."/>
            <person name="Dougan E. K."/>
            <person name="Thang M."/>
            <person name="Chan C."/>
        </authorList>
    </citation>
    <scope>NUCLEOTIDE SEQUENCE [LARGE SCALE GENOMIC DNA]</scope>
</reference>
<name>A0A9P1C2A7_9DINO</name>
<accession>A0A9P1C2A7</accession>
<proteinExistence type="predicted"/>
<dbReference type="Proteomes" id="UP001152797">
    <property type="component" value="Unassembled WGS sequence"/>
</dbReference>